<sequence length="336" mass="36162">MARTTRADVARLAGVSPSTVSVVLNGRSSQLQISAATQKRVLDAAATLRYIPQASARGLRTRKSRTIGLVLGQLPEDPYAPVVRDVLITAISTCASRGYFVLPIPEPADVNASFPFVRSLLGEVDLAGVICETTSKQRFLGQLLDEVDVPVMWMSLVEKPDDFHGSGHIRIDEQAGVRELVSNIDISGDATALMLTGPNLDYSRHKPFMNKFGSQVRQINLPDWTSATAQKTVSQILKNETNIGLIWAVDDPLAVGALAACEEARIAVPDQIQIAGFGPQSDPTAQLAGITSVDWPLQQMTELAVTNLIESLSGKAPATNPVVDLATKAVWRKTTR</sequence>
<dbReference type="SUPFAM" id="SSF47413">
    <property type="entry name" value="lambda repressor-like DNA-binding domains"/>
    <property type="match status" value="1"/>
</dbReference>
<dbReference type="STRING" id="33007.HMPREF3198_02095"/>
<evidence type="ECO:0000256" key="2">
    <source>
        <dbReference type="ARBA" id="ARBA00023125"/>
    </source>
</evidence>
<proteinExistence type="predicted"/>
<feature type="domain" description="HTH lacI-type" evidence="4">
    <location>
        <begin position="4"/>
        <end position="61"/>
    </location>
</feature>
<dbReference type="GeneID" id="35866515"/>
<dbReference type="GO" id="GO:0003700">
    <property type="term" value="F:DNA-binding transcription factor activity"/>
    <property type="evidence" value="ECO:0007669"/>
    <property type="project" value="TreeGrafter"/>
</dbReference>
<dbReference type="PANTHER" id="PTHR30146:SF109">
    <property type="entry name" value="HTH-TYPE TRANSCRIPTIONAL REGULATOR GALS"/>
    <property type="match status" value="1"/>
</dbReference>
<dbReference type="InterPro" id="IPR000843">
    <property type="entry name" value="HTH_LacI"/>
</dbReference>
<dbReference type="Gene3D" id="3.40.50.2300">
    <property type="match status" value="2"/>
</dbReference>
<dbReference type="GO" id="GO:0000976">
    <property type="term" value="F:transcription cis-regulatory region binding"/>
    <property type="evidence" value="ECO:0007669"/>
    <property type="project" value="TreeGrafter"/>
</dbReference>
<evidence type="ECO:0000259" key="4">
    <source>
        <dbReference type="PROSITE" id="PS50932"/>
    </source>
</evidence>
<evidence type="ECO:0000256" key="3">
    <source>
        <dbReference type="ARBA" id="ARBA00023163"/>
    </source>
</evidence>
<accession>A0A2I1IQR7</accession>
<dbReference type="InterPro" id="IPR010982">
    <property type="entry name" value="Lambda_DNA-bd_dom_sf"/>
</dbReference>
<comment type="caution">
    <text evidence="5">The sequence shown here is derived from an EMBL/GenBank/DDBJ whole genome shotgun (WGS) entry which is preliminary data.</text>
</comment>
<dbReference type="PANTHER" id="PTHR30146">
    <property type="entry name" value="LACI-RELATED TRANSCRIPTIONAL REPRESSOR"/>
    <property type="match status" value="1"/>
</dbReference>
<keyword evidence="1" id="KW-0805">Transcription regulation</keyword>
<dbReference type="PROSITE" id="PS50932">
    <property type="entry name" value="HTH_LACI_2"/>
    <property type="match status" value="1"/>
</dbReference>
<dbReference type="Gene3D" id="1.10.260.40">
    <property type="entry name" value="lambda repressor-like DNA-binding domains"/>
    <property type="match status" value="1"/>
</dbReference>
<dbReference type="Pfam" id="PF13377">
    <property type="entry name" value="Peripla_BP_3"/>
    <property type="match status" value="1"/>
</dbReference>
<dbReference type="Pfam" id="PF00356">
    <property type="entry name" value="LacI"/>
    <property type="match status" value="1"/>
</dbReference>
<gene>
    <name evidence="5" type="ORF">CYJ19_02450</name>
</gene>
<organism evidence="5 6">
    <name type="scientific">Winkia neuii</name>
    <dbReference type="NCBI Taxonomy" id="33007"/>
    <lineage>
        <taxon>Bacteria</taxon>
        <taxon>Bacillati</taxon>
        <taxon>Actinomycetota</taxon>
        <taxon>Actinomycetes</taxon>
        <taxon>Actinomycetales</taxon>
        <taxon>Actinomycetaceae</taxon>
        <taxon>Winkia</taxon>
    </lineage>
</organism>
<dbReference type="InterPro" id="IPR046335">
    <property type="entry name" value="LacI/GalR-like_sensor"/>
</dbReference>
<dbReference type="AlphaFoldDB" id="A0A2I1IQR7"/>
<reference evidence="5 6" key="1">
    <citation type="submission" date="2017-12" db="EMBL/GenBank/DDBJ databases">
        <title>Phylogenetic diversity of female urinary microbiome.</title>
        <authorList>
            <person name="Thomas-White K."/>
            <person name="Wolfe A.J."/>
        </authorList>
    </citation>
    <scope>NUCLEOTIDE SEQUENCE [LARGE SCALE GENOMIC DNA]</scope>
    <source>
        <strain evidence="5 6">UMB0402</strain>
    </source>
</reference>
<keyword evidence="2" id="KW-0238">DNA-binding</keyword>
<dbReference type="Proteomes" id="UP000235122">
    <property type="component" value="Unassembled WGS sequence"/>
</dbReference>
<dbReference type="CDD" id="cd01392">
    <property type="entry name" value="HTH_LacI"/>
    <property type="match status" value="1"/>
</dbReference>
<dbReference type="RefSeq" id="WP_029769512.1">
    <property type="nucleotide sequence ID" value="NZ_JASOXK010000010.1"/>
</dbReference>
<evidence type="ECO:0000313" key="5">
    <source>
        <dbReference type="EMBL" id="PKY73463.1"/>
    </source>
</evidence>
<name>A0A2I1IQR7_9ACTO</name>
<dbReference type="EMBL" id="PKKO01000001">
    <property type="protein sequence ID" value="PKY73463.1"/>
    <property type="molecule type" value="Genomic_DNA"/>
</dbReference>
<protein>
    <submittedName>
        <fullName evidence="5">LacI family transcriptional regulator</fullName>
    </submittedName>
</protein>
<keyword evidence="6" id="KW-1185">Reference proteome</keyword>
<dbReference type="SUPFAM" id="SSF53822">
    <property type="entry name" value="Periplasmic binding protein-like I"/>
    <property type="match status" value="1"/>
</dbReference>
<dbReference type="SMART" id="SM00354">
    <property type="entry name" value="HTH_LACI"/>
    <property type="match status" value="1"/>
</dbReference>
<evidence type="ECO:0000313" key="6">
    <source>
        <dbReference type="Proteomes" id="UP000235122"/>
    </source>
</evidence>
<keyword evidence="3" id="KW-0804">Transcription</keyword>
<dbReference type="InterPro" id="IPR028082">
    <property type="entry name" value="Peripla_BP_I"/>
</dbReference>
<evidence type="ECO:0000256" key="1">
    <source>
        <dbReference type="ARBA" id="ARBA00023015"/>
    </source>
</evidence>